<dbReference type="GO" id="GO:0000070">
    <property type="term" value="P:mitotic sister chromatid segregation"/>
    <property type="evidence" value="ECO:0007669"/>
    <property type="project" value="InterPro"/>
</dbReference>
<feature type="region of interest" description="Disordered" evidence="1">
    <location>
        <begin position="139"/>
        <end position="166"/>
    </location>
</feature>
<accession>A0AAJ8MK03</accession>
<dbReference type="AlphaFoldDB" id="A0AAJ8MK03"/>
<evidence type="ECO:0000256" key="1">
    <source>
        <dbReference type="SAM" id="MobiDB-lite"/>
    </source>
</evidence>
<protein>
    <submittedName>
        <fullName evidence="2">Uncharacterized protein</fullName>
    </submittedName>
</protein>
<sequence>MNEPTLSRLIIDREPEWLRVKDNVSLALMGAMETRLATMSGGKDGEAAKAMRNELEGRIGRIRDKMFEMSKYNLQVNGQKYEDFVEATEGFDETLDRTIWGLQTERVDWETRMAQKRKTLPESILSVEEDLQMRRTHNEWYPDEEEEKENEKQLQKEIPPPERHEEVKETFKVVVDNLAEVAKSAPIQLQRAQRAQAVREEISSLPP</sequence>
<dbReference type="RefSeq" id="XP_065825584.1">
    <property type="nucleotide sequence ID" value="XM_065969512.1"/>
</dbReference>
<reference evidence="2" key="2">
    <citation type="submission" date="2024-02" db="EMBL/GenBank/DDBJ databases">
        <title>Comparative genomics of Cryptococcus and Kwoniella reveals pathogenesis evolution and contrasting modes of karyotype evolution via chromosome fusion or intercentromeric recombination.</title>
        <authorList>
            <person name="Coelho M.A."/>
            <person name="David-Palma M."/>
            <person name="Shea T."/>
            <person name="Bowers K."/>
            <person name="McGinley-Smith S."/>
            <person name="Mohammad A.W."/>
            <person name="Gnirke A."/>
            <person name="Yurkov A.M."/>
            <person name="Nowrousian M."/>
            <person name="Sun S."/>
            <person name="Cuomo C.A."/>
            <person name="Heitman J."/>
        </authorList>
    </citation>
    <scope>NUCLEOTIDE SEQUENCE</scope>
    <source>
        <strain evidence="2">CBS 10117</strain>
    </source>
</reference>
<dbReference type="GO" id="GO:0000444">
    <property type="term" value="C:MIS12/MIND type complex"/>
    <property type="evidence" value="ECO:0007669"/>
    <property type="project" value="TreeGrafter"/>
</dbReference>
<feature type="compositionally biased region" description="Basic and acidic residues" evidence="1">
    <location>
        <begin position="149"/>
        <end position="166"/>
    </location>
</feature>
<dbReference type="PANTHER" id="PTHR31749">
    <property type="entry name" value="KINETOCHORE-ASSOCIATED PROTEIN NSL1 HOMOLOG"/>
    <property type="match status" value="1"/>
</dbReference>
<reference evidence="2" key="1">
    <citation type="submission" date="2013-07" db="EMBL/GenBank/DDBJ databases">
        <authorList>
            <consortium name="The Broad Institute Genome Sequencing Platform"/>
            <person name="Cuomo C."/>
            <person name="Litvintseva A."/>
            <person name="Chen Y."/>
            <person name="Heitman J."/>
            <person name="Sun S."/>
            <person name="Springer D."/>
            <person name="Dromer F."/>
            <person name="Young S.K."/>
            <person name="Zeng Q."/>
            <person name="Gargeya S."/>
            <person name="Fitzgerald M."/>
            <person name="Abouelleil A."/>
            <person name="Alvarado L."/>
            <person name="Berlin A.M."/>
            <person name="Chapman S.B."/>
            <person name="Dewar J."/>
            <person name="Goldberg J."/>
            <person name="Griggs A."/>
            <person name="Gujja S."/>
            <person name="Hansen M."/>
            <person name="Howarth C."/>
            <person name="Imamovic A."/>
            <person name="Larimer J."/>
            <person name="McCowan C."/>
            <person name="Murphy C."/>
            <person name="Pearson M."/>
            <person name="Priest M."/>
            <person name="Roberts A."/>
            <person name="Saif S."/>
            <person name="Shea T."/>
            <person name="Sykes S."/>
            <person name="Wortman J."/>
            <person name="Nusbaum C."/>
            <person name="Birren B."/>
        </authorList>
    </citation>
    <scope>NUCLEOTIDE SEQUENCE</scope>
    <source>
        <strain evidence="2">CBS 10117</strain>
    </source>
</reference>
<dbReference type="GeneID" id="28970244"/>
<dbReference type="KEGG" id="kdj:28970244"/>
<organism evidence="2 3">
    <name type="scientific">Kwoniella dejecticola CBS 10117</name>
    <dbReference type="NCBI Taxonomy" id="1296121"/>
    <lineage>
        <taxon>Eukaryota</taxon>
        <taxon>Fungi</taxon>
        <taxon>Dikarya</taxon>
        <taxon>Basidiomycota</taxon>
        <taxon>Agaricomycotina</taxon>
        <taxon>Tremellomycetes</taxon>
        <taxon>Tremellales</taxon>
        <taxon>Cryptococcaceae</taxon>
        <taxon>Kwoniella</taxon>
    </lineage>
</organism>
<evidence type="ECO:0000313" key="3">
    <source>
        <dbReference type="Proteomes" id="UP000078595"/>
    </source>
</evidence>
<dbReference type="Proteomes" id="UP000078595">
    <property type="component" value="Chromosome 9"/>
</dbReference>
<gene>
    <name evidence="2" type="ORF">I303_107144</name>
</gene>
<dbReference type="InterPro" id="IPR013950">
    <property type="entry name" value="Mis14/Nsl1"/>
</dbReference>
<evidence type="ECO:0000313" key="2">
    <source>
        <dbReference type="EMBL" id="WWC64534.1"/>
    </source>
</evidence>
<dbReference type="EMBL" id="CP144538">
    <property type="protein sequence ID" value="WWC64534.1"/>
    <property type="molecule type" value="Genomic_DNA"/>
</dbReference>
<name>A0AAJ8MK03_9TREE</name>
<dbReference type="PANTHER" id="PTHR31749:SF3">
    <property type="entry name" value="KINETOCHORE-ASSOCIATED PROTEIN NSL1 HOMOLOG"/>
    <property type="match status" value="1"/>
</dbReference>
<proteinExistence type="predicted"/>
<keyword evidence="3" id="KW-1185">Reference proteome</keyword>